<evidence type="ECO:0000313" key="4">
    <source>
        <dbReference type="Proteomes" id="UP001221898"/>
    </source>
</evidence>
<evidence type="ECO:0000256" key="1">
    <source>
        <dbReference type="SAM" id="MobiDB-lite"/>
    </source>
</evidence>
<dbReference type="PROSITE" id="PS50222">
    <property type="entry name" value="EF_HAND_2"/>
    <property type="match status" value="2"/>
</dbReference>
<gene>
    <name evidence="3" type="ORF">AAFF_G00154100</name>
</gene>
<dbReference type="EMBL" id="JAINUG010000021">
    <property type="protein sequence ID" value="KAJ8411772.1"/>
    <property type="molecule type" value="Genomic_DNA"/>
</dbReference>
<evidence type="ECO:0000259" key="2">
    <source>
        <dbReference type="PROSITE" id="PS50222"/>
    </source>
</evidence>
<feature type="domain" description="EF-hand" evidence="2">
    <location>
        <begin position="22"/>
        <end position="57"/>
    </location>
</feature>
<feature type="region of interest" description="Disordered" evidence="1">
    <location>
        <begin position="235"/>
        <end position="255"/>
    </location>
</feature>
<dbReference type="InterPro" id="IPR011992">
    <property type="entry name" value="EF-hand-dom_pair"/>
</dbReference>
<dbReference type="SUPFAM" id="SSF47473">
    <property type="entry name" value="EF-hand"/>
    <property type="match status" value="1"/>
</dbReference>
<feature type="domain" description="EF-hand" evidence="2">
    <location>
        <begin position="96"/>
        <end position="131"/>
    </location>
</feature>
<organism evidence="3 4">
    <name type="scientific">Aldrovandia affinis</name>
    <dbReference type="NCBI Taxonomy" id="143900"/>
    <lineage>
        <taxon>Eukaryota</taxon>
        <taxon>Metazoa</taxon>
        <taxon>Chordata</taxon>
        <taxon>Craniata</taxon>
        <taxon>Vertebrata</taxon>
        <taxon>Euteleostomi</taxon>
        <taxon>Actinopterygii</taxon>
        <taxon>Neopterygii</taxon>
        <taxon>Teleostei</taxon>
        <taxon>Notacanthiformes</taxon>
        <taxon>Halosauridae</taxon>
        <taxon>Aldrovandia</taxon>
    </lineage>
</organism>
<name>A0AAD7T0Y5_9TELE</name>
<reference evidence="3" key="1">
    <citation type="journal article" date="2023" name="Science">
        <title>Genome structures resolve the early diversification of teleost fishes.</title>
        <authorList>
            <person name="Parey E."/>
            <person name="Louis A."/>
            <person name="Montfort J."/>
            <person name="Bouchez O."/>
            <person name="Roques C."/>
            <person name="Iampietro C."/>
            <person name="Lluch J."/>
            <person name="Castinel A."/>
            <person name="Donnadieu C."/>
            <person name="Desvignes T."/>
            <person name="Floi Bucao C."/>
            <person name="Jouanno E."/>
            <person name="Wen M."/>
            <person name="Mejri S."/>
            <person name="Dirks R."/>
            <person name="Jansen H."/>
            <person name="Henkel C."/>
            <person name="Chen W.J."/>
            <person name="Zahm M."/>
            <person name="Cabau C."/>
            <person name="Klopp C."/>
            <person name="Thompson A.W."/>
            <person name="Robinson-Rechavi M."/>
            <person name="Braasch I."/>
            <person name="Lecointre G."/>
            <person name="Bobe J."/>
            <person name="Postlethwait J.H."/>
            <person name="Berthelot C."/>
            <person name="Roest Crollius H."/>
            <person name="Guiguen Y."/>
        </authorList>
    </citation>
    <scope>NUCLEOTIDE SEQUENCE</scope>
    <source>
        <strain evidence="3">NC1722</strain>
    </source>
</reference>
<sequence>MLASMFSYKRHFAKQEREITNNDKKMIAMVFEQCDEDKKGYLSREDVKMAVVMLFGYKPSKSETDLIMDHALRDNLPGVPLDLLVPLMGKKLSVEDLYDKTRHIFNAFDVRCRGFLTMEDFKKAFSQVAPRLPQRTVQEAFRMLPTKRTCSPRSRLRSSVHRGQTLIKSVYSRNWKRLSLQPAASRRDKAVQIRADSGPGLQKRRVAAAGRRTARKRLTVSPQGRPVFVKSPEQISGKLALPEPSGSHGDDSHAATGRRITWGLCKDIELSMPASEDFLDPFCNSSLPRPSCRKPSSDWPWQMRSGKRWELGICSAIRPL</sequence>
<dbReference type="InterPro" id="IPR002048">
    <property type="entry name" value="EF_hand_dom"/>
</dbReference>
<dbReference type="Gene3D" id="1.10.238.10">
    <property type="entry name" value="EF-hand"/>
    <property type="match status" value="1"/>
</dbReference>
<accession>A0AAD7T0Y5</accession>
<evidence type="ECO:0000313" key="3">
    <source>
        <dbReference type="EMBL" id="KAJ8411772.1"/>
    </source>
</evidence>
<dbReference type="AlphaFoldDB" id="A0AAD7T0Y5"/>
<protein>
    <recommendedName>
        <fullName evidence="2">EF-hand domain-containing protein</fullName>
    </recommendedName>
</protein>
<proteinExistence type="predicted"/>
<keyword evidence="4" id="KW-1185">Reference proteome</keyword>
<comment type="caution">
    <text evidence="3">The sequence shown here is derived from an EMBL/GenBank/DDBJ whole genome shotgun (WGS) entry which is preliminary data.</text>
</comment>
<dbReference type="Proteomes" id="UP001221898">
    <property type="component" value="Unassembled WGS sequence"/>
</dbReference>
<dbReference type="GO" id="GO:0005509">
    <property type="term" value="F:calcium ion binding"/>
    <property type="evidence" value="ECO:0007669"/>
    <property type="project" value="InterPro"/>
</dbReference>